<accession>A0A0P6Y639</accession>
<dbReference type="EMBL" id="LGKN01000006">
    <property type="protein sequence ID" value="KPL87312.1"/>
    <property type="molecule type" value="Genomic_DNA"/>
</dbReference>
<dbReference type="AlphaFoldDB" id="A0A0P6Y639"/>
<gene>
    <name evidence="3" type="ORF">SE16_12560</name>
</gene>
<feature type="coiled-coil region" evidence="1">
    <location>
        <begin position="409"/>
        <end position="477"/>
    </location>
</feature>
<name>A0A0P6Y639_9CHLR</name>
<feature type="transmembrane region" description="Helical" evidence="2">
    <location>
        <begin position="544"/>
        <end position="562"/>
    </location>
</feature>
<keyword evidence="2" id="KW-0812">Transmembrane</keyword>
<protein>
    <submittedName>
        <fullName evidence="3">Uncharacterized protein</fullName>
    </submittedName>
</protein>
<keyword evidence="1" id="KW-0175">Coiled coil</keyword>
<feature type="transmembrane region" description="Helical" evidence="2">
    <location>
        <begin position="592"/>
        <end position="610"/>
    </location>
</feature>
<keyword evidence="2" id="KW-0472">Membrane</keyword>
<reference evidence="3 4" key="1">
    <citation type="submission" date="2015-07" db="EMBL/GenBank/DDBJ databases">
        <title>Whole genome sequence of Ardenticatena maritima DSM 23922.</title>
        <authorList>
            <person name="Hemp J."/>
            <person name="Ward L.M."/>
            <person name="Pace L.A."/>
            <person name="Fischer W.W."/>
        </authorList>
    </citation>
    <scope>NUCLEOTIDE SEQUENCE [LARGE SCALE GENOMIC DNA]</scope>
    <source>
        <strain evidence="3 4">110S</strain>
    </source>
</reference>
<evidence type="ECO:0000313" key="3">
    <source>
        <dbReference type="EMBL" id="KPL87312.1"/>
    </source>
</evidence>
<organism evidence="3 4">
    <name type="scientific">Ardenticatena maritima</name>
    <dbReference type="NCBI Taxonomy" id="872965"/>
    <lineage>
        <taxon>Bacteria</taxon>
        <taxon>Bacillati</taxon>
        <taxon>Chloroflexota</taxon>
        <taxon>Ardenticatenia</taxon>
        <taxon>Ardenticatenales</taxon>
        <taxon>Ardenticatenaceae</taxon>
        <taxon>Ardenticatena</taxon>
    </lineage>
</organism>
<evidence type="ECO:0000256" key="1">
    <source>
        <dbReference type="SAM" id="Coils"/>
    </source>
</evidence>
<dbReference type="Proteomes" id="UP000050502">
    <property type="component" value="Unassembled WGS sequence"/>
</dbReference>
<evidence type="ECO:0000256" key="2">
    <source>
        <dbReference type="SAM" id="Phobius"/>
    </source>
</evidence>
<evidence type="ECO:0000313" key="4">
    <source>
        <dbReference type="Proteomes" id="UP000050502"/>
    </source>
</evidence>
<proteinExistence type="predicted"/>
<comment type="caution">
    <text evidence="3">The sequence shown here is derived from an EMBL/GenBank/DDBJ whole genome shotgun (WGS) entry which is preliminary data.</text>
</comment>
<dbReference type="RefSeq" id="WP_060687667.1">
    <property type="nucleotide sequence ID" value="NZ_LGKN01000006.1"/>
</dbReference>
<keyword evidence="2" id="KW-1133">Transmembrane helix</keyword>
<dbReference type="PANTHER" id="PTHR48174">
    <property type="entry name" value="DUF946 FAMILY PROTEIN"/>
    <property type="match status" value="1"/>
</dbReference>
<sequence length="616" mass="70047">MPPFTEPNDDLHLLQRYAPILRFTKGELFFPMDAARYVEQCSLWLKPPGALPTRLVSKGQLTLDTLGVPREAPQGSRFFLQFVEPKPITTLARERLARTLRPDAERFVPGHGRLTTVGYTARLVDAFFSLSLLLRGRVPGDAAEAARDQYRAILAADERYCYYGRVIEQGDWKILQYWYFYAYNNWRSGFFGANDHEADWEMVAIYLARDSNDAWHPEWIAITMHDAHGDDLRRRWDDPTVEKNGTHPVLYVAAGSHAFYFQKGEYLSQIEIPILRPLANLLATLRRLTRERLLAYGVPLGDAADTPFSLLRLPFIDYARGDGKTIGVMGDAPWEPPTLIDDQTPWVRHYHGLWGLYVQDPFAGENAPAGPMHNRDGTIRLSWHAPLAWAGLNKVVPRATLPDAVQARRAEIQQEQNRLRQRTAELEAALRDLEIERAATQRQPHLADRYQHVLAEIERLTAEIQTINARIAQNEQTLDALGLYAAALQHHPHTPPDSHLHHPPQPLTPQDIRLARIAEIWATISASLILLISVSLAFIPPSWWAPAILLAMLIFILIESLFRRRLTRTLTALSLGLAAVAVGVLVLEFLRFIIIFIMIALSVYILRQNIRERFGV</sequence>
<dbReference type="PATRIC" id="fig|872965.6.peg.2979"/>
<feature type="transmembrane region" description="Helical" evidence="2">
    <location>
        <begin position="569"/>
        <end position="586"/>
    </location>
</feature>
<dbReference type="PANTHER" id="PTHR48174:SF5">
    <property type="entry name" value="VACUOLAR PROTEIN SORTING-ASSOCIATED PROTEIN 62"/>
    <property type="match status" value="1"/>
</dbReference>
<feature type="transmembrane region" description="Helical" evidence="2">
    <location>
        <begin position="520"/>
        <end position="538"/>
    </location>
</feature>